<dbReference type="GO" id="GO:0045277">
    <property type="term" value="C:respiratory chain complex IV"/>
    <property type="evidence" value="ECO:0007669"/>
    <property type="project" value="InterPro"/>
</dbReference>
<protein>
    <recommendedName>
        <fullName evidence="6">Cytochrome c oxidase subunit Vb</fullName>
    </recommendedName>
</protein>
<gene>
    <name evidence="3" type="ORF">GpartN1_g6849.t1</name>
    <name evidence="4" type="ORF">GpartN1_g7125.t1</name>
</gene>
<comment type="caution">
    <text evidence="3">The sequence shown here is derived from an EMBL/GenBank/DDBJ whole genome shotgun (WGS) entry which is preliminary data.</text>
</comment>
<evidence type="ECO:0000256" key="2">
    <source>
        <dbReference type="ARBA" id="ARBA00022833"/>
    </source>
</evidence>
<evidence type="ECO:0000313" key="5">
    <source>
        <dbReference type="Proteomes" id="UP001061958"/>
    </source>
</evidence>
<dbReference type="Proteomes" id="UP001061958">
    <property type="component" value="Unassembled WGS sequence"/>
</dbReference>
<dbReference type="GO" id="GO:0005740">
    <property type="term" value="C:mitochondrial envelope"/>
    <property type="evidence" value="ECO:0007669"/>
    <property type="project" value="InterPro"/>
</dbReference>
<dbReference type="SUPFAM" id="SSF57802">
    <property type="entry name" value="Rubredoxin-like"/>
    <property type="match status" value="1"/>
</dbReference>
<reference evidence="3" key="1">
    <citation type="journal article" date="2022" name="Proc. Natl. Acad. Sci. U.S.A.">
        <title>Life cycle and functional genomics of the unicellular red alga Galdieria for elucidating algal and plant evolution and industrial use.</title>
        <authorList>
            <person name="Hirooka S."/>
            <person name="Itabashi T."/>
            <person name="Ichinose T.M."/>
            <person name="Onuma R."/>
            <person name="Fujiwara T."/>
            <person name="Yamashita S."/>
            <person name="Jong L.W."/>
            <person name="Tomita R."/>
            <person name="Iwane A.H."/>
            <person name="Miyagishima S.Y."/>
        </authorList>
    </citation>
    <scope>NUCLEOTIDE SEQUENCE</scope>
    <source>
        <strain evidence="3">NBRC 102759</strain>
    </source>
</reference>
<dbReference type="EMBL" id="BQMJ01000064">
    <property type="protein sequence ID" value="GJQ15058.1"/>
    <property type="molecule type" value="Genomic_DNA"/>
</dbReference>
<dbReference type="InterPro" id="IPR002124">
    <property type="entry name" value="Cyt_c_oxidase_su5b"/>
</dbReference>
<dbReference type="OrthoDB" id="10249250at2759"/>
<dbReference type="PROSITE" id="PS51359">
    <property type="entry name" value="COX5B_2"/>
    <property type="match status" value="1"/>
</dbReference>
<keyword evidence="5" id="KW-1185">Reference proteome</keyword>
<name>A0A9C7Q233_9RHOD</name>
<dbReference type="PANTHER" id="PTHR10122">
    <property type="entry name" value="CYTOCHROME C OXIDASE SUBUNIT 5B, MITOCHONDRIAL"/>
    <property type="match status" value="1"/>
</dbReference>
<dbReference type="PANTHER" id="PTHR10122:SF0">
    <property type="entry name" value="CYTOCHROME C OXIDASE SUBUNIT 5B, ISOFORM A-RELATED"/>
    <property type="match status" value="1"/>
</dbReference>
<keyword evidence="1" id="KW-0479">Metal-binding</keyword>
<organism evidence="3 5">
    <name type="scientific">Galdieria partita</name>
    <dbReference type="NCBI Taxonomy" id="83374"/>
    <lineage>
        <taxon>Eukaryota</taxon>
        <taxon>Rhodophyta</taxon>
        <taxon>Bangiophyceae</taxon>
        <taxon>Galdieriales</taxon>
        <taxon>Galdieriaceae</taxon>
        <taxon>Galdieria</taxon>
    </lineage>
</organism>
<dbReference type="AlphaFoldDB" id="A0A9C7Q233"/>
<evidence type="ECO:0000313" key="3">
    <source>
        <dbReference type="EMBL" id="GJQ15058.1"/>
    </source>
</evidence>
<dbReference type="InterPro" id="IPR036972">
    <property type="entry name" value="Cyt_c_oxidase_su5b_sf"/>
</dbReference>
<dbReference type="GO" id="GO:0006123">
    <property type="term" value="P:mitochondrial electron transport, cytochrome c to oxygen"/>
    <property type="evidence" value="ECO:0007669"/>
    <property type="project" value="InterPro"/>
</dbReference>
<dbReference type="Gene3D" id="2.60.11.10">
    <property type="entry name" value="Cytochrome c oxidase, subunit Vb"/>
    <property type="match status" value="1"/>
</dbReference>
<sequence>MLSSTWGRVFYWRTMVCVRSAPKKTCVKVLSFKKEYYHRKKEDQNGKEAFVDEDNKKLERAIALEEMLPTEGRETKTQGMLVQNPEWFRHYCVSSDHFGTHERPRKVPSLDDFRFVGCTGHSAPKDHPIWWLQVTKEANVKCPLCGQVFQLVKIEKE</sequence>
<proteinExistence type="predicted"/>
<reference evidence="3" key="2">
    <citation type="submission" date="2022-01" db="EMBL/GenBank/DDBJ databases">
        <authorList>
            <person name="Hirooka S."/>
            <person name="Miyagishima S.Y."/>
        </authorList>
    </citation>
    <scope>NUCLEOTIDE SEQUENCE</scope>
    <source>
        <strain evidence="3">NBRC 102759</strain>
    </source>
</reference>
<dbReference type="Pfam" id="PF01215">
    <property type="entry name" value="COX5B"/>
    <property type="match status" value="1"/>
</dbReference>
<dbReference type="EMBL" id="BQMJ01000067">
    <property type="protein sequence ID" value="GJQ15334.1"/>
    <property type="molecule type" value="Genomic_DNA"/>
</dbReference>
<dbReference type="GO" id="GO:0046872">
    <property type="term" value="F:metal ion binding"/>
    <property type="evidence" value="ECO:0007669"/>
    <property type="project" value="UniProtKB-KW"/>
</dbReference>
<accession>A0A9C7Q233</accession>
<evidence type="ECO:0000313" key="4">
    <source>
        <dbReference type="EMBL" id="GJQ15334.1"/>
    </source>
</evidence>
<keyword evidence="2" id="KW-0862">Zinc</keyword>
<evidence type="ECO:0000256" key="1">
    <source>
        <dbReference type="ARBA" id="ARBA00022723"/>
    </source>
</evidence>
<evidence type="ECO:0008006" key="6">
    <source>
        <dbReference type="Google" id="ProtNLM"/>
    </source>
</evidence>